<proteinExistence type="predicted"/>
<organism evidence="1 2">
    <name type="scientific">Pleurodeles waltl</name>
    <name type="common">Iberian ribbed newt</name>
    <dbReference type="NCBI Taxonomy" id="8319"/>
    <lineage>
        <taxon>Eukaryota</taxon>
        <taxon>Metazoa</taxon>
        <taxon>Chordata</taxon>
        <taxon>Craniata</taxon>
        <taxon>Vertebrata</taxon>
        <taxon>Euteleostomi</taxon>
        <taxon>Amphibia</taxon>
        <taxon>Batrachia</taxon>
        <taxon>Caudata</taxon>
        <taxon>Salamandroidea</taxon>
        <taxon>Salamandridae</taxon>
        <taxon>Pleurodelinae</taxon>
        <taxon>Pleurodeles</taxon>
    </lineage>
</organism>
<dbReference type="EMBL" id="JANPWB010000005">
    <property type="protein sequence ID" value="KAJ1186799.1"/>
    <property type="molecule type" value="Genomic_DNA"/>
</dbReference>
<reference evidence="1" key="1">
    <citation type="journal article" date="2022" name="bioRxiv">
        <title>Sequencing and chromosome-scale assembly of the giantPleurodeles waltlgenome.</title>
        <authorList>
            <person name="Brown T."/>
            <person name="Elewa A."/>
            <person name="Iarovenko S."/>
            <person name="Subramanian E."/>
            <person name="Araus A.J."/>
            <person name="Petzold A."/>
            <person name="Susuki M."/>
            <person name="Suzuki K.-i.T."/>
            <person name="Hayashi T."/>
            <person name="Toyoda A."/>
            <person name="Oliveira C."/>
            <person name="Osipova E."/>
            <person name="Leigh N.D."/>
            <person name="Simon A."/>
            <person name="Yun M.H."/>
        </authorList>
    </citation>
    <scope>NUCLEOTIDE SEQUENCE</scope>
    <source>
        <strain evidence="1">20211129_DDA</strain>
        <tissue evidence="1">Liver</tissue>
    </source>
</reference>
<keyword evidence="2" id="KW-1185">Reference proteome</keyword>
<sequence>MGICASITKVVLVPPEVGVFIEYPVATFHPDGVAAAKEGAQIGTLRAALIGAASEVPLLVKDDLCGVGEKEHVIDAH</sequence>
<comment type="caution">
    <text evidence="1">The sequence shown here is derived from an EMBL/GenBank/DDBJ whole genome shotgun (WGS) entry which is preliminary data.</text>
</comment>
<dbReference type="AlphaFoldDB" id="A0AAV7UCF9"/>
<accession>A0AAV7UCF9</accession>
<gene>
    <name evidence="1" type="ORF">NDU88_003579</name>
</gene>
<name>A0AAV7UCF9_PLEWA</name>
<evidence type="ECO:0000313" key="1">
    <source>
        <dbReference type="EMBL" id="KAJ1186799.1"/>
    </source>
</evidence>
<evidence type="ECO:0000313" key="2">
    <source>
        <dbReference type="Proteomes" id="UP001066276"/>
    </source>
</evidence>
<dbReference type="Proteomes" id="UP001066276">
    <property type="component" value="Chromosome 3_1"/>
</dbReference>
<protein>
    <submittedName>
        <fullName evidence="1">Uncharacterized protein</fullName>
    </submittedName>
</protein>